<comment type="caution">
    <text evidence="1">The sequence shown here is derived from an EMBL/GenBank/DDBJ whole genome shotgun (WGS) entry which is preliminary data.</text>
</comment>
<organism evidence="1 2">
    <name type="scientific">Inconstantimicrobium mannanitabidum</name>
    <dbReference type="NCBI Taxonomy" id="1604901"/>
    <lineage>
        <taxon>Bacteria</taxon>
        <taxon>Bacillati</taxon>
        <taxon>Bacillota</taxon>
        <taxon>Clostridia</taxon>
        <taxon>Eubacteriales</taxon>
        <taxon>Clostridiaceae</taxon>
        <taxon>Inconstantimicrobium</taxon>
    </lineage>
</organism>
<reference evidence="1" key="1">
    <citation type="journal article" date="2025" name="Int. J. Syst. Evol. Microbiol.">
        <title>Inconstantimicrobium mannanitabidum sp. nov., a novel member of the family Clostridiaceae isolated from anoxic soil under the treatment of reductive soil disinfestation.</title>
        <authorList>
            <person name="Ueki A."/>
            <person name="Tonouchi A."/>
            <person name="Honma S."/>
            <person name="Kaku N."/>
            <person name="Ueki K."/>
        </authorList>
    </citation>
    <scope>NUCLEOTIDE SEQUENCE</scope>
    <source>
        <strain evidence="1">TW13</strain>
    </source>
</reference>
<protein>
    <submittedName>
        <fullName evidence="1">Uncharacterized protein</fullName>
    </submittedName>
</protein>
<name>A0ACB5R9V5_9CLOT</name>
<keyword evidence="2" id="KW-1185">Reference proteome</keyword>
<evidence type="ECO:0000313" key="2">
    <source>
        <dbReference type="Proteomes" id="UP001058074"/>
    </source>
</evidence>
<dbReference type="Proteomes" id="UP001058074">
    <property type="component" value="Unassembled WGS sequence"/>
</dbReference>
<dbReference type="EMBL" id="BROD01000001">
    <property type="protein sequence ID" value="GKX65809.1"/>
    <property type="molecule type" value="Genomic_DNA"/>
</dbReference>
<evidence type="ECO:0000313" key="1">
    <source>
        <dbReference type="EMBL" id="GKX65809.1"/>
    </source>
</evidence>
<gene>
    <name evidence="1" type="ORF">rsdtw13_10670</name>
</gene>
<proteinExistence type="predicted"/>
<sequence>MVKINLEKYLEKEERSLRWVASKTGIAVSTLQNIKQGKTQSISFEVLEKLCDLFKCSVADIIEISKEN</sequence>
<accession>A0ACB5R9V5</accession>